<evidence type="ECO:0000313" key="2">
    <source>
        <dbReference type="EMBL" id="ROT65180.1"/>
    </source>
</evidence>
<protein>
    <submittedName>
        <fullName evidence="2">Uncharacterized protein</fullName>
    </submittedName>
</protein>
<feature type="region of interest" description="Disordered" evidence="1">
    <location>
        <begin position="396"/>
        <end position="436"/>
    </location>
</feature>
<name>A0A3R7LV14_PENVA</name>
<feature type="compositionally biased region" description="Polar residues" evidence="1">
    <location>
        <begin position="418"/>
        <end position="436"/>
    </location>
</feature>
<evidence type="ECO:0000256" key="1">
    <source>
        <dbReference type="SAM" id="MobiDB-lite"/>
    </source>
</evidence>
<dbReference type="EMBL" id="QCYY01003125">
    <property type="protein sequence ID" value="ROT65180.1"/>
    <property type="molecule type" value="Genomic_DNA"/>
</dbReference>
<dbReference type="AlphaFoldDB" id="A0A3R7LV14"/>
<sequence>MSSIPFPIPLTLPFNPQPQSYPSINPPVLPSRSPFLFAPSSSLLPPPPLSLLSFVSSLLPLPLPLLLPIPSSSIPSSAPLPSLSLLSFLPPLPITPFPPPPVPIASLSPFPPHPPLHSRLVLAEAIGDEGGELAAEADLARVVVPLGLAALVLVGDLASCTPSAPDCADLSLLPFFPRFRRQRPLPLPPSAHEHRPGARGTSVAVLRRGALTRRAAPASRAAEIPRSSLRRIYLLLRDVIFEECQAAKDPGEVPEDVVLWAFPRAARRPSGPRSTLKALSHLGERRNPSFPALASAELASHWLPSATRPEALSQILQLPAIPPSFIHRTSDSSGPKEVARAEFQGKLSDPVPRVQDGRSCGVDPSKPHTSGEDTADSTVSACTEAETFTWLCLRGPNSSRREQTSPRVQALPRRVTPHSAQTKLRRLSLSSADWLS</sequence>
<reference evidence="2 3" key="2">
    <citation type="submission" date="2019-01" db="EMBL/GenBank/DDBJ databases">
        <title>The decoding of complex shrimp genome reveals the adaptation for benthos swimmer, frequently molting mechanism and breeding impact on genome.</title>
        <authorList>
            <person name="Sun Y."/>
            <person name="Gao Y."/>
            <person name="Yu Y."/>
        </authorList>
    </citation>
    <scope>NUCLEOTIDE SEQUENCE [LARGE SCALE GENOMIC DNA]</scope>
    <source>
        <tissue evidence="2">Muscle</tissue>
    </source>
</reference>
<accession>A0A3R7LV14</accession>
<organism evidence="2 3">
    <name type="scientific">Penaeus vannamei</name>
    <name type="common">Whiteleg shrimp</name>
    <name type="synonym">Litopenaeus vannamei</name>
    <dbReference type="NCBI Taxonomy" id="6689"/>
    <lineage>
        <taxon>Eukaryota</taxon>
        <taxon>Metazoa</taxon>
        <taxon>Ecdysozoa</taxon>
        <taxon>Arthropoda</taxon>
        <taxon>Crustacea</taxon>
        <taxon>Multicrustacea</taxon>
        <taxon>Malacostraca</taxon>
        <taxon>Eumalacostraca</taxon>
        <taxon>Eucarida</taxon>
        <taxon>Decapoda</taxon>
        <taxon>Dendrobranchiata</taxon>
        <taxon>Penaeoidea</taxon>
        <taxon>Penaeidae</taxon>
        <taxon>Penaeus</taxon>
    </lineage>
</organism>
<dbReference type="Proteomes" id="UP000283509">
    <property type="component" value="Unassembled WGS sequence"/>
</dbReference>
<comment type="caution">
    <text evidence="2">The sequence shown here is derived from an EMBL/GenBank/DDBJ whole genome shotgun (WGS) entry which is preliminary data.</text>
</comment>
<gene>
    <name evidence="2" type="ORF">C7M84_016855</name>
</gene>
<reference evidence="2 3" key="1">
    <citation type="submission" date="2018-04" db="EMBL/GenBank/DDBJ databases">
        <authorList>
            <person name="Zhang X."/>
            <person name="Yuan J."/>
            <person name="Li F."/>
            <person name="Xiang J."/>
        </authorList>
    </citation>
    <scope>NUCLEOTIDE SEQUENCE [LARGE SCALE GENOMIC DNA]</scope>
    <source>
        <tissue evidence="2">Muscle</tissue>
    </source>
</reference>
<keyword evidence="3" id="KW-1185">Reference proteome</keyword>
<feature type="region of interest" description="Disordered" evidence="1">
    <location>
        <begin position="327"/>
        <end position="379"/>
    </location>
</feature>
<proteinExistence type="predicted"/>
<evidence type="ECO:0000313" key="3">
    <source>
        <dbReference type="Proteomes" id="UP000283509"/>
    </source>
</evidence>